<dbReference type="SUPFAM" id="SSF50129">
    <property type="entry name" value="GroES-like"/>
    <property type="match status" value="1"/>
</dbReference>
<name>A0A6J6DCA0_9ZZZZ</name>
<gene>
    <name evidence="5" type="ORF">UFOPK1591_00692</name>
</gene>
<dbReference type="InterPro" id="IPR050129">
    <property type="entry name" value="Zn_alcohol_dh"/>
</dbReference>
<dbReference type="GO" id="GO:0016491">
    <property type="term" value="F:oxidoreductase activity"/>
    <property type="evidence" value="ECO:0007669"/>
    <property type="project" value="UniProtKB-KW"/>
</dbReference>
<proteinExistence type="predicted"/>
<dbReference type="SMART" id="SM00829">
    <property type="entry name" value="PKS_ER"/>
    <property type="match status" value="1"/>
</dbReference>
<keyword evidence="1" id="KW-0479">Metal-binding</keyword>
<dbReference type="InterPro" id="IPR013149">
    <property type="entry name" value="ADH-like_C"/>
</dbReference>
<evidence type="ECO:0000313" key="5">
    <source>
        <dbReference type="EMBL" id="CAB4560359.1"/>
    </source>
</evidence>
<keyword evidence="2" id="KW-0862">Zinc</keyword>
<dbReference type="Pfam" id="PF00107">
    <property type="entry name" value="ADH_zinc_N"/>
    <property type="match status" value="1"/>
</dbReference>
<dbReference type="Pfam" id="PF08240">
    <property type="entry name" value="ADH_N"/>
    <property type="match status" value="1"/>
</dbReference>
<dbReference type="Gene3D" id="3.90.180.10">
    <property type="entry name" value="Medium-chain alcohol dehydrogenases, catalytic domain"/>
    <property type="match status" value="2"/>
</dbReference>
<dbReference type="PANTHER" id="PTHR43401">
    <property type="entry name" value="L-THREONINE 3-DEHYDROGENASE"/>
    <property type="match status" value="1"/>
</dbReference>
<evidence type="ECO:0000259" key="4">
    <source>
        <dbReference type="SMART" id="SM00829"/>
    </source>
</evidence>
<accession>A0A6J6DCA0</accession>
<evidence type="ECO:0000256" key="2">
    <source>
        <dbReference type="ARBA" id="ARBA00022833"/>
    </source>
</evidence>
<dbReference type="InterPro" id="IPR011032">
    <property type="entry name" value="GroES-like_sf"/>
</dbReference>
<dbReference type="PANTHER" id="PTHR43401:SF2">
    <property type="entry name" value="L-THREONINE 3-DEHYDROGENASE"/>
    <property type="match status" value="1"/>
</dbReference>
<reference evidence="5" key="1">
    <citation type="submission" date="2020-05" db="EMBL/GenBank/DDBJ databases">
        <authorList>
            <person name="Chiriac C."/>
            <person name="Salcher M."/>
            <person name="Ghai R."/>
            <person name="Kavagutti S V."/>
        </authorList>
    </citation>
    <scope>NUCLEOTIDE SEQUENCE</scope>
</reference>
<dbReference type="InterPro" id="IPR036291">
    <property type="entry name" value="NAD(P)-bd_dom_sf"/>
</dbReference>
<evidence type="ECO:0000256" key="1">
    <source>
        <dbReference type="ARBA" id="ARBA00022723"/>
    </source>
</evidence>
<feature type="domain" description="Enoyl reductase (ER)" evidence="4">
    <location>
        <begin position="7"/>
        <end position="319"/>
    </location>
</feature>
<organism evidence="5">
    <name type="scientific">freshwater metagenome</name>
    <dbReference type="NCBI Taxonomy" id="449393"/>
    <lineage>
        <taxon>unclassified sequences</taxon>
        <taxon>metagenomes</taxon>
        <taxon>ecological metagenomes</taxon>
    </lineage>
</organism>
<dbReference type="SUPFAM" id="SSF51735">
    <property type="entry name" value="NAD(P)-binding Rossmann-fold domains"/>
    <property type="match status" value="1"/>
</dbReference>
<protein>
    <submittedName>
        <fullName evidence="5">Unannotated protein</fullName>
    </submittedName>
</protein>
<dbReference type="InterPro" id="IPR020843">
    <property type="entry name" value="ER"/>
</dbReference>
<sequence length="324" mass="34177">MKALQFMSPDVMSLNDISTPGIAEDEVLLAARSVGICHSDIDLLAGRYIIPFEYPVIPGHEWSAEVIEVGKKVTKLKAGDRVVGECVIGVEHFGFSISGAMAEFFIAKEGWLHKLPENVNWESGALVEPFSCGYYATIRADNLDASDTAIVFGAGPIGLGVVAAAASKGVRVIIAEPSAARGKVAMELGAELVLDPTKPDFVAHAIDATNGGASVVFEASGRPEAMATTLEVAGFQARLVNIGIDVGRSAEAKLGLIQSKELQVRGIIGSPGVWPQTIRFLARTGLDLSKLVTSTFDLADAPQAYDAVMNDKSQIKVHVTSNAS</sequence>
<dbReference type="EMBL" id="CAEZTD010000042">
    <property type="protein sequence ID" value="CAB4560359.1"/>
    <property type="molecule type" value="Genomic_DNA"/>
</dbReference>
<dbReference type="InterPro" id="IPR013154">
    <property type="entry name" value="ADH-like_N"/>
</dbReference>
<keyword evidence="3" id="KW-0560">Oxidoreductase</keyword>
<dbReference type="Gene3D" id="3.40.50.720">
    <property type="entry name" value="NAD(P)-binding Rossmann-like Domain"/>
    <property type="match status" value="1"/>
</dbReference>
<dbReference type="AlphaFoldDB" id="A0A6J6DCA0"/>
<dbReference type="GO" id="GO:0046872">
    <property type="term" value="F:metal ion binding"/>
    <property type="evidence" value="ECO:0007669"/>
    <property type="project" value="UniProtKB-KW"/>
</dbReference>
<evidence type="ECO:0000256" key="3">
    <source>
        <dbReference type="ARBA" id="ARBA00023002"/>
    </source>
</evidence>